<reference evidence="2 3" key="1">
    <citation type="submission" date="2020-01" db="EMBL/GenBank/DDBJ databases">
        <title>Aspergillus terreus IFO 6365 whole genome shotgun sequence.</title>
        <authorList>
            <person name="Kanamasa S."/>
            <person name="Takahashi H."/>
        </authorList>
    </citation>
    <scope>NUCLEOTIDE SEQUENCE [LARGE SCALE GENOMIC DNA]</scope>
    <source>
        <strain evidence="2 3">IFO 6365</strain>
    </source>
</reference>
<accession>A0A5M3YXH4</accession>
<protein>
    <submittedName>
        <fullName evidence="2">Putative FAD dependent oxidoreductase</fullName>
    </submittedName>
</protein>
<evidence type="ECO:0000259" key="1">
    <source>
        <dbReference type="Pfam" id="PF01266"/>
    </source>
</evidence>
<dbReference type="SUPFAM" id="SSF51905">
    <property type="entry name" value="FAD/NAD(P)-binding domain"/>
    <property type="match status" value="1"/>
</dbReference>
<dbReference type="OrthoDB" id="512662at2759"/>
<dbReference type="VEuPathDB" id="FungiDB:ATEG_03380"/>
<comment type="caution">
    <text evidence="2">The sequence shown here is derived from an EMBL/GenBank/DDBJ whole genome shotgun (WGS) entry which is preliminary data.</text>
</comment>
<dbReference type="PANTHER" id="PTHR13847:SF213">
    <property type="entry name" value="DEPENDENT OXIDOREDUCTASE, PUTATIVE-RELATED"/>
    <property type="match status" value="1"/>
</dbReference>
<dbReference type="Gene3D" id="3.50.50.60">
    <property type="entry name" value="FAD/NAD(P)-binding domain"/>
    <property type="match status" value="1"/>
</dbReference>
<evidence type="ECO:0000313" key="3">
    <source>
        <dbReference type="Proteomes" id="UP000452235"/>
    </source>
</evidence>
<sequence length="508" mass="55530">MALVRYFLSDTGIPVKDRQAALDRIFSDPGIPTPNPTSSFWLRTPHPELSNIQSAQLPAEADVVIIGSGITAASIARTLLKESVDSGTESPKPSIVILEARDVCSGATGRNGGHILETAEDFTEFEATFGLDFAKRIMKFRLAHRPELLKVAEEYGLTEKAQARKVQFLSVHFDEERWRASASCIQRFKECMPEEAAEWKLIEKEDIPKEYCLPRACGIIAGPAGAMWPYRFVTGLLDHLRKEFPHNLSIETHTPVTEIQSTPETAALPYTVVTPRGTIKARHVVHCTNAHAGHLLPGVRGRLFPLRGQMSAQNPGSKFVCQGEHRSWLINYDRGFDYLTQLPCDGDAETAGKMMFGGGFAQSDAGGVGDLGIATDSELSFYAEIHLSGALSAIFGRENWGSVSGPSVEQMWTGSMAYSADGLPWVGKLPRSATLRDSPAEGNGGEWISNACCGEGMVQTWLSGKALGRMLLKHDGLAGNEDLSWFPKEMLVTDERVQNSVLPRDAKL</sequence>
<dbReference type="PANTHER" id="PTHR13847">
    <property type="entry name" value="SARCOSINE DEHYDROGENASE-RELATED"/>
    <property type="match status" value="1"/>
</dbReference>
<dbReference type="AlphaFoldDB" id="A0A5M3YXH4"/>
<keyword evidence="3" id="KW-1185">Reference proteome</keyword>
<dbReference type="Proteomes" id="UP000452235">
    <property type="component" value="Unassembled WGS sequence"/>
</dbReference>
<evidence type="ECO:0000313" key="2">
    <source>
        <dbReference type="EMBL" id="GFF17264.1"/>
    </source>
</evidence>
<organism evidence="2 3">
    <name type="scientific">Aspergillus terreus</name>
    <dbReference type="NCBI Taxonomy" id="33178"/>
    <lineage>
        <taxon>Eukaryota</taxon>
        <taxon>Fungi</taxon>
        <taxon>Dikarya</taxon>
        <taxon>Ascomycota</taxon>
        <taxon>Pezizomycotina</taxon>
        <taxon>Eurotiomycetes</taxon>
        <taxon>Eurotiomycetidae</taxon>
        <taxon>Eurotiales</taxon>
        <taxon>Aspergillaceae</taxon>
        <taxon>Aspergillus</taxon>
        <taxon>Aspergillus subgen. Circumdati</taxon>
    </lineage>
</organism>
<gene>
    <name evidence="2" type="ORF">ATEIFO6365_0006061200</name>
</gene>
<dbReference type="GO" id="GO:0005737">
    <property type="term" value="C:cytoplasm"/>
    <property type="evidence" value="ECO:0007669"/>
    <property type="project" value="TreeGrafter"/>
</dbReference>
<proteinExistence type="predicted"/>
<dbReference type="Gene3D" id="3.30.9.10">
    <property type="entry name" value="D-Amino Acid Oxidase, subunit A, domain 2"/>
    <property type="match status" value="1"/>
</dbReference>
<feature type="domain" description="FAD dependent oxidoreductase" evidence="1">
    <location>
        <begin position="62"/>
        <end position="468"/>
    </location>
</feature>
<dbReference type="InterPro" id="IPR006076">
    <property type="entry name" value="FAD-dep_OxRdtase"/>
</dbReference>
<dbReference type="EMBL" id="BLJY01000006">
    <property type="protein sequence ID" value="GFF17264.1"/>
    <property type="molecule type" value="Genomic_DNA"/>
</dbReference>
<dbReference type="InterPro" id="IPR036188">
    <property type="entry name" value="FAD/NAD-bd_sf"/>
</dbReference>
<name>A0A5M3YXH4_ASPTE</name>
<dbReference type="Pfam" id="PF01266">
    <property type="entry name" value="DAO"/>
    <property type="match status" value="1"/>
</dbReference>